<keyword evidence="4" id="KW-0378">Hydrolase</keyword>
<dbReference type="GO" id="GO:0042545">
    <property type="term" value="P:cell wall modification"/>
    <property type="evidence" value="ECO:0007669"/>
    <property type="project" value="InterPro"/>
</dbReference>
<comment type="similarity">
    <text evidence="3">In the C-terminal section; belongs to the pectinesterase family.</text>
</comment>
<evidence type="ECO:0000256" key="1">
    <source>
        <dbReference type="ARBA" id="ARBA00005184"/>
    </source>
</evidence>
<feature type="non-terminal residue" evidence="9">
    <location>
        <position position="317"/>
    </location>
</feature>
<dbReference type="Pfam" id="PF01095">
    <property type="entry name" value="Pectinesterase"/>
    <property type="match status" value="1"/>
</dbReference>
<dbReference type="GO" id="GO:0030599">
    <property type="term" value="F:pectinesterase activity"/>
    <property type="evidence" value="ECO:0000318"/>
    <property type="project" value="GO_Central"/>
</dbReference>
<evidence type="ECO:0000256" key="5">
    <source>
        <dbReference type="ARBA" id="ARBA00023085"/>
    </source>
</evidence>
<dbReference type="UniPathway" id="UPA00545">
    <property type="reaction ID" value="UER00823"/>
</dbReference>
<gene>
    <name evidence="9" type="primary">LOC107760359</name>
</gene>
<dbReference type="GO" id="GO:0045490">
    <property type="term" value="P:pectin catabolic process"/>
    <property type="evidence" value="ECO:0007669"/>
    <property type="project" value="UniProtKB-UniPathway"/>
</dbReference>
<evidence type="ECO:0000313" key="9">
    <source>
        <dbReference type="RefSeq" id="XP_016433880.1"/>
    </source>
</evidence>
<dbReference type="InterPro" id="IPR012334">
    <property type="entry name" value="Pectin_lyas_fold"/>
</dbReference>
<dbReference type="Gene3D" id="1.20.140.40">
    <property type="entry name" value="Invertase/pectin methylesterase inhibitor family protein"/>
    <property type="match status" value="1"/>
</dbReference>
<evidence type="ECO:0000256" key="6">
    <source>
        <dbReference type="ARBA" id="ARBA00023316"/>
    </source>
</evidence>
<dbReference type="SUPFAM" id="SSF101148">
    <property type="entry name" value="Plant invertase/pectin methylesterase inhibitor"/>
    <property type="match status" value="1"/>
</dbReference>
<evidence type="ECO:0000256" key="3">
    <source>
        <dbReference type="ARBA" id="ARBA00007786"/>
    </source>
</evidence>
<name>A0A1S3X1L7_TOBAC</name>
<proteinExistence type="inferred from homology"/>
<evidence type="ECO:0000256" key="4">
    <source>
        <dbReference type="ARBA" id="ARBA00022801"/>
    </source>
</evidence>
<dbReference type="OrthoDB" id="2019149at2759"/>
<dbReference type="RefSeq" id="XP_016433880.1">
    <property type="nucleotide sequence ID" value="XM_016578394.1"/>
</dbReference>
<dbReference type="PaxDb" id="4097-A0A1S3X1L7"/>
<dbReference type="InterPro" id="IPR011050">
    <property type="entry name" value="Pectin_lyase_fold/virulence"/>
</dbReference>
<dbReference type="InterPro" id="IPR035513">
    <property type="entry name" value="Invertase/methylesterase_inhib"/>
</dbReference>
<comment type="catalytic activity">
    <reaction evidence="7">
        <text>[(1-&gt;4)-alpha-D-galacturonosyl methyl ester](n) + n H2O = [(1-&gt;4)-alpha-D-galacturonosyl](n) + n methanol + n H(+)</text>
        <dbReference type="Rhea" id="RHEA:22380"/>
        <dbReference type="Rhea" id="RHEA-COMP:14570"/>
        <dbReference type="Rhea" id="RHEA-COMP:14573"/>
        <dbReference type="ChEBI" id="CHEBI:15377"/>
        <dbReference type="ChEBI" id="CHEBI:15378"/>
        <dbReference type="ChEBI" id="CHEBI:17790"/>
        <dbReference type="ChEBI" id="CHEBI:140522"/>
        <dbReference type="ChEBI" id="CHEBI:140523"/>
        <dbReference type="EC" id="3.1.1.11"/>
    </reaction>
</comment>
<evidence type="ECO:0000256" key="7">
    <source>
        <dbReference type="ARBA" id="ARBA00047928"/>
    </source>
</evidence>
<reference evidence="9" key="1">
    <citation type="submission" date="2025-08" db="UniProtKB">
        <authorList>
            <consortium name="RefSeq"/>
        </authorList>
    </citation>
    <scope>IDENTIFICATION</scope>
</reference>
<dbReference type="STRING" id="4097.A0A1S3X1L7"/>
<dbReference type="AlphaFoldDB" id="A0A1S3X1L7"/>
<sequence length="317" mass="35280">MAPQMRNLRRPAVFTGAHFCPQKRGSQVRPLVRRCRNRWDRSLNSRFRDFYPFSDFGARVERFWLKLLCSAELVGRTAAPTLLSVTLSQAENAHKEILAMNISSFNELGKLAWADCLKLYEDTFYQLNKSINNSGKTNDVQTWLSAAMANHQTCLNGFHDFQLSSHLEKFSSVLNDFSENLCNSLAINKATAIPSASLSTNPQLKGRRLLRGGVAWSEAGSTESHTGFLTSPDKKPLQQGTPIKADIVVAQDGSGNYHTISEALAAVNSMRNGTGRFVIYVKRGNYTEYVEIENTMNNLMFIGDGIDATIISGNRSN</sequence>
<dbReference type="NCBIfam" id="TIGR01614">
    <property type="entry name" value="PME_inhib"/>
    <property type="match status" value="1"/>
</dbReference>
<dbReference type="Gene3D" id="2.160.20.10">
    <property type="entry name" value="Single-stranded right-handed beta-helix, Pectin lyase-like"/>
    <property type="match status" value="1"/>
</dbReference>
<dbReference type="PANTHER" id="PTHR31707">
    <property type="entry name" value="PECTINESTERASE"/>
    <property type="match status" value="1"/>
</dbReference>
<comment type="similarity">
    <text evidence="2">In the N-terminal section; belongs to the PMEI family.</text>
</comment>
<evidence type="ECO:0000259" key="8">
    <source>
        <dbReference type="SMART" id="SM00856"/>
    </source>
</evidence>
<dbReference type="KEGG" id="nta:107760359"/>
<dbReference type="InterPro" id="IPR006501">
    <property type="entry name" value="Pectinesterase_inhib_dom"/>
</dbReference>
<comment type="pathway">
    <text evidence="1">Glycan metabolism; pectin degradation; 2-dehydro-3-deoxy-D-gluconate from pectin: step 1/5.</text>
</comment>
<accession>A0A1S3X1L7</accession>
<organism evidence="9">
    <name type="scientific">Nicotiana tabacum</name>
    <name type="common">Common tobacco</name>
    <dbReference type="NCBI Taxonomy" id="4097"/>
    <lineage>
        <taxon>Eukaryota</taxon>
        <taxon>Viridiplantae</taxon>
        <taxon>Streptophyta</taxon>
        <taxon>Embryophyta</taxon>
        <taxon>Tracheophyta</taxon>
        <taxon>Spermatophyta</taxon>
        <taxon>Magnoliopsida</taxon>
        <taxon>eudicotyledons</taxon>
        <taxon>Gunneridae</taxon>
        <taxon>Pentapetalae</taxon>
        <taxon>asterids</taxon>
        <taxon>lamiids</taxon>
        <taxon>Solanales</taxon>
        <taxon>Solanaceae</taxon>
        <taxon>Nicotianoideae</taxon>
        <taxon>Nicotianeae</taxon>
        <taxon>Nicotiana</taxon>
    </lineage>
</organism>
<dbReference type="SUPFAM" id="SSF51126">
    <property type="entry name" value="Pectin lyase-like"/>
    <property type="match status" value="1"/>
</dbReference>
<dbReference type="SMART" id="SM00856">
    <property type="entry name" value="PMEI"/>
    <property type="match status" value="1"/>
</dbReference>
<dbReference type="Pfam" id="PF04043">
    <property type="entry name" value="PMEI"/>
    <property type="match status" value="1"/>
</dbReference>
<evidence type="ECO:0000256" key="2">
    <source>
        <dbReference type="ARBA" id="ARBA00006027"/>
    </source>
</evidence>
<dbReference type="SMR" id="A0A1S3X1L7"/>
<feature type="domain" description="Pectinesterase inhibitor" evidence="8">
    <location>
        <begin position="70"/>
        <end position="187"/>
    </location>
</feature>
<keyword evidence="6" id="KW-0961">Cell wall biogenesis/degradation</keyword>
<protein>
    <submittedName>
        <fullName evidence="9">Probable pectinesterase/pectinesterase inhibitor 6</fullName>
    </submittedName>
</protein>
<dbReference type="CDD" id="cd15798">
    <property type="entry name" value="PMEI-like_3"/>
    <property type="match status" value="1"/>
</dbReference>
<keyword evidence="5" id="KW-0063">Aspartyl esterase</keyword>
<dbReference type="OMA" id="DCETITE"/>
<dbReference type="InterPro" id="IPR000070">
    <property type="entry name" value="Pectinesterase_cat"/>
</dbReference>
<dbReference type="GO" id="GO:0046910">
    <property type="term" value="F:pectinesterase inhibitor activity"/>
    <property type="evidence" value="ECO:0000318"/>
    <property type="project" value="GO_Central"/>
</dbReference>